<dbReference type="InterPro" id="IPR015915">
    <property type="entry name" value="Kelch-typ_b-propeller"/>
</dbReference>
<dbReference type="GO" id="GO:0005794">
    <property type="term" value="C:Golgi apparatus"/>
    <property type="evidence" value="ECO:0007669"/>
    <property type="project" value="TreeGrafter"/>
</dbReference>
<gene>
    <name evidence="7" type="ORF">BC936DRAFT_142525</name>
</gene>
<protein>
    <recommendedName>
        <fullName evidence="6">CUB domain-containing protein</fullName>
    </recommendedName>
</protein>
<proteinExistence type="predicted"/>
<sequence length="1149" mass="127074">MAGAYWPLRCPPLPPPFVPRTTPPFLLFLLLPCITYLILALLCSTVSAQPLSPRFHRLVDPLPALVPDLGPPSQIQRRQQLSPQQDFLTGNCYGQQTFSNSSGTLTASALRSNYSNDMSCSWIIEAPEPSEVVKVTFDYFHTECGWDWLTFYDGNDTRAPMIGRLCGLRDDYDDLIVSTGPFLTITFSSDENIVSKGFYAKWETGVPCKYCTQNKRGTCIANTTCACIPGTSGTVCERETTGFAGFTPRSFHAAAYDARRDLMIVSGGTSLNEAAITDLLVYNFTSNKWIAPNITNPTPGPRYGHTAFVANNAFHIYGGQNGSGWLFNDMWRLDLDSFTWVNITSLGNTPPPPALRPTVVFADHPGESPKLYLFGGLVPTSNSNNQVSRRLYVYDIDTYTWSYNLRQNSIGTFASTGVYHPSTETLYIFGGSRFTTNGNVFQYHIPSNLWFLGQSQTPDQSRVYNTAALVGDNEVIFFGGQLPYNDGVHEDTNQCFFGEIDVYDLACGSWSAIKNATLMSERRMGHSMVIRNGVAWITGGNNGFDLADMVMVQFPALNTTQQQTDQYCLSRPYCSYCGNICLFDATKANLTTQVSGTCQDLIEQAPSLAKSTNVCPPRTLVPLGDSVHGSLAPSEFVDYKTFVDSPDADIIFDIRTVPANHTINFQTLNTWQGEINNQNNAILYNRTSLTIGAIIYDGNNATTLVNISNLLQAFDPLQGTNPNVTFHARDPRRFSGYYVYRLFNNYTTGMSDGQISYTFSVYTVEASSSGDPEPVAANPMGFDLTTFIIIFFTFLVLFCSLVFVGRRIRDLLLLRSGRLIWLRTGGDQPNVSAAADHMWPAFMYSVVVSRRWWEVEDRRGVRKKMAEEDLNCLNAERPVEVTSVTDLGNPSGRRLSSPLLAPPQRILHTPMSSLGSNTMAGSARQRFSVVSSSASLISRHTGMSSGIETVVSDEDNVEGAGWEGGKVRSSGRKWMVCERMRDLTPLSVEPFDVATQENPIFPPSHITSTSPLVALNFIITLPTPPPPLNHDDDDDDENLYIPTMAVATTVLRGPTRSRDDDDDPDGEDQWQSGLSGDIELGIRKREGPRDGVGRERSPRAELRRPEQTVAVFRRRDARGTGERVDGEGPRGWVSQLRGWSGGSRGLGRP</sequence>
<dbReference type="EMBL" id="RBNI01002301">
    <property type="protein sequence ID" value="RUP49436.1"/>
    <property type="molecule type" value="Genomic_DNA"/>
</dbReference>
<evidence type="ECO:0000256" key="1">
    <source>
        <dbReference type="ARBA" id="ARBA00022441"/>
    </source>
</evidence>
<feature type="compositionally biased region" description="Basic and acidic residues" evidence="4">
    <location>
        <begin position="1080"/>
        <end position="1106"/>
    </location>
</feature>
<evidence type="ECO:0000313" key="7">
    <source>
        <dbReference type="EMBL" id="RUP49436.1"/>
    </source>
</evidence>
<dbReference type="SUPFAM" id="SSF49854">
    <property type="entry name" value="Spermadhesin, CUB domain"/>
    <property type="match status" value="1"/>
</dbReference>
<name>A0A433DF43_9FUNG</name>
<dbReference type="OrthoDB" id="10251809at2759"/>
<dbReference type="PROSITE" id="PS01180">
    <property type="entry name" value="CUB"/>
    <property type="match status" value="1"/>
</dbReference>
<dbReference type="CDD" id="cd00041">
    <property type="entry name" value="CUB"/>
    <property type="match status" value="1"/>
</dbReference>
<dbReference type="Pfam" id="PF00431">
    <property type="entry name" value="CUB"/>
    <property type="match status" value="1"/>
</dbReference>
<dbReference type="PANTHER" id="PTHR46376">
    <property type="entry name" value="LEUCINE-ZIPPER-LIKE TRANSCRIPTIONAL REGULATOR 1"/>
    <property type="match status" value="1"/>
</dbReference>
<accession>A0A433DF43</accession>
<keyword evidence="5" id="KW-0472">Membrane</keyword>
<evidence type="ECO:0000256" key="3">
    <source>
        <dbReference type="ARBA" id="ARBA00023157"/>
    </source>
</evidence>
<dbReference type="Gene3D" id="2.120.10.80">
    <property type="entry name" value="Kelch-type beta propeller"/>
    <property type="match status" value="2"/>
</dbReference>
<dbReference type="Proteomes" id="UP000268093">
    <property type="component" value="Unassembled WGS sequence"/>
</dbReference>
<reference evidence="7 8" key="1">
    <citation type="journal article" date="2018" name="New Phytol.">
        <title>Phylogenomics of Endogonaceae and evolution of mycorrhizas within Mucoromycota.</title>
        <authorList>
            <person name="Chang Y."/>
            <person name="Desiro A."/>
            <person name="Na H."/>
            <person name="Sandor L."/>
            <person name="Lipzen A."/>
            <person name="Clum A."/>
            <person name="Barry K."/>
            <person name="Grigoriev I.V."/>
            <person name="Martin F.M."/>
            <person name="Stajich J.E."/>
            <person name="Smith M.E."/>
            <person name="Bonito G."/>
            <person name="Spatafora J.W."/>
        </authorList>
    </citation>
    <scope>NUCLEOTIDE SEQUENCE [LARGE SCALE GENOMIC DNA]</scope>
    <source>
        <strain evidence="7 8">GMNB39</strain>
    </source>
</reference>
<dbReference type="InterPro" id="IPR000859">
    <property type="entry name" value="CUB_dom"/>
</dbReference>
<dbReference type="InterPro" id="IPR051568">
    <property type="entry name" value="LZTR1/Attractin"/>
</dbReference>
<feature type="region of interest" description="Disordered" evidence="4">
    <location>
        <begin position="1050"/>
        <end position="1149"/>
    </location>
</feature>
<dbReference type="SMART" id="SM00042">
    <property type="entry name" value="CUB"/>
    <property type="match status" value="1"/>
</dbReference>
<evidence type="ECO:0000313" key="8">
    <source>
        <dbReference type="Proteomes" id="UP000268093"/>
    </source>
</evidence>
<dbReference type="InterPro" id="IPR056737">
    <property type="entry name" value="Beta-prop_ATRN-MKLN-like"/>
</dbReference>
<evidence type="ECO:0000259" key="6">
    <source>
        <dbReference type="PROSITE" id="PS01180"/>
    </source>
</evidence>
<evidence type="ECO:0000256" key="5">
    <source>
        <dbReference type="SAM" id="Phobius"/>
    </source>
</evidence>
<feature type="compositionally biased region" description="Gly residues" evidence="4">
    <location>
        <begin position="1139"/>
        <end position="1149"/>
    </location>
</feature>
<keyword evidence="2" id="KW-0677">Repeat</keyword>
<feature type="transmembrane region" description="Helical" evidence="5">
    <location>
        <begin position="784"/>
        <end position="805"/>
    </location>
</feature>
<keyword evidence="5" id="KW-0812">Transmembrane</keyword>
<dbReference type="AlphaFoldDB" id="A0A433DF43"/>
<feature type="domain" description="CUB" evidence="6">
    <location>
        <begin position="92"/>
        <end position="205"/>
    </location>
</feature>
<keyword evidence="8" id="KW-1185">Reference proteome</keyword>
<feature type="compositionally biased region" description="Basic and acidic residues" evidence="4">
    <location>
        <begin position="1113"/>
        <end position="1128"/>
    </location>
</feature>
<comment type="caution">
    <text evidence="7">The sequence shown here is derived from an EMBL/GenBank/DDBJ whole genome shotgun (WGS) entry which is preliminary data.</text>
</comment>
<dbReference type="PANTHER" id="PTHR46376:SF2">
    <property type="entry name" value="DISTRACTED, ISOFORM B"/>
    <property type="match status" value="1"/>
</dbReference>
<keyword evidence="1" id="KW-0880">Kelch repeat</keyword>
<evidence type="ECO:0000256" key="4">
    <source>
        <dbReference type="SAM" id="MobiDB-lite"/>
    </source>
</evidence>
<keyword evidence="3" id="KW-1015">Disulfide bond</keyword>
<dbReference type="Pfam" id="PF24981">
    <property type="entry name" value="Beta-prop_ATRN-LZTR1"/>
    <property type="match status" value="1"/>
</dbReference>
<dbReference type="InterPro" id="IPR035914">
    <property type="entry name" value="Sperma_CUB_dom_sf"/>
</dbReference>
<dbReference type="Gene3D" id="2.60.120.290">
    <property type="entry name" value="Spermadhesin, CUB domain"/>
    <property type="match status" value="1"/>
</dbReference>
<evidence type="ECO:0000256" key="2">
    <source>
        <dbReference type="ARBA" id="ARBA00022737"/>
    </source>
</evidence>
<organism evidence="7 8">
    <name type="scientific">Jimgerdemannia flammicorona</name>
    <dbReference type="NCBI Taxonomy" id="994334"/>
    <lineage>
        <taxon>Eukaryota</taxon>
        <taxon>Fungi</taxon>
        <taxon>Fungi incertae sedis</taxon>
        <taxon>Mucoromycota</taxon>
        <taxon>Mucoromycotina</taxon>
        <taxon>Endogonomycetes</taxon>
        <taxon>Endogonales</taxon>
        <taxon>Endogonaceae</taxon>
        <taxon>Jimgerdemannia</taxon>
    </lineage>
</organism>
<dbReference type="SUPFAM" id="SSF117281">
    <property type="entry name" value="Kelch motif"/>
    <property type="match status" value="1"/>
</dbReference>
<keyword evidence="5" id="KW-1133">Transmembrane helix</keyword>